<accession>A0A0M6XP02</accession>
<evidence type="ECO:0000259" key="3">
    <source>
        <dbReference type="Pfam" id="PF00080"/>
    </source>
</evidence>
<dbReference type="InterPro" id="IPR024134">
    <property type="entry name" value="SOD_Cu/Zn_/chaperone"/>
</dbReference>
<sequence>MRLNPVLPLVLSAVIAAPAFADNHVGPRLTGEIVNPAGENIGSVSLFETASGVIRVNVQATGLAPGAHGVHIHETGVCEGDFSSAGGHLSGGMEHGLVAGGPHPGDLPNGFVGDDGVLSMEALTTRVDINQIEDEDGSALVIHSGPDDYESQPAGDAGDRVACAVLSAS</sequence>
<feature type="signal peptide" evidence="2">
    <location>
        <begin position="1"/>
        <end position="21"/>
    </location>
</feature>
<keyword evidence="2" id="KW-0732">Signal</keyword>
<comment type="similarity">
    <text evidence="1">Belongs to the Cu-Zn superoxide dismutase family.</text>
</comment>
<name>A0A0M6XP02_9RHOB</name>
<dbReference type="Gene3D" id="2.60.40.200">
    <property type="entry name" value="Superoxide dismutase, copper/zinc binding domain"/>
    <property type="match status" value="1"/>
</dbReference>
<proteinExistence type="inferred from homology"/>
<dbReference type="GO" id="GO:0006801">
    <property type="term" value="P:superoxide metabolic process"/>
    <property type="evidence" value="ECO:0007669"/>
    <property type="project" value="InterPro"/>
</dbReference>
<dbReference type="InterPro" id="IPR036423">
    <property type="entry name" value="SOD-like_Cu/Zn_dom_sf"/>
</dbReference>
<feature type="domain" description="Superoxide dismutase copper/zinc binding" evidence="3">
    <location>
        <begin position="42"/>
        <end position="165"/>
    </location>
</feature>
<dbReference type="InterPro" id="IPR001424">
    <property type="entry name" value="SOD_Cu_Zn_dom"/>
</dbReference>
<protein>
    <submittedName>
        <fullName evidence="4">Superoxide dismutase-like protein YojM</fullName>
    </submittedName>
</protein>
<feature type="chain" id="PRO_5005806945" evidence="2">
    <location>
        <begin position="22"/>
        <end position="169"/>
    </location>
</feature>
<dbReference type="RefSeq" id="WP_055681319.1">
    <property type="nucleotide sequence ID" value="NZ_CXPG01000011.1"/>
</dbReference>
<evidence type="ECO:0000256" key="1">
    <source>
        <dbReference type="ARBA" id="ARBA00010457"/>
    </source>
</evidence>
<dbReference type="SUPFAM" id="SSF49329">
    <property type="entry name" value="Cu,Zn superoxide dismutase-like"/>
    <property type="match status" value="1"/>
</dbReference>
<dbReference type="AlphaFoldDB" id="A0A0M6XP02"/>
<dbReference type="EMBL" id="CXPG01000011">
    <property type="protein sequence ID" value="CTQ31845.1"/>
    <property type="molecule type" value="Genomic_DNA"/>
</dbReference>
<dbReference type="GO" id="GO:0005507">
    <property type="term" value="F:copper ion binding"/>
    <property type="evidence" value="ECO:0007669"/>
    <property type="project" value="InterPro"/>
</dbReference>
<evidence type="ECO:0000256" key="2">
    <source>
        <dbReference type="SAM" id="SignalP"/>
    </source>
</evidence>
<dbReference type="Pfam" id="PF00080">
    <property type="entry name" value="Sod_Cu"/>
    <property type="match status" value="1"/>
</dbReference>
<dbReference type="Proteomes" id="UP000048908">
    <property type="component" value="Unassembled WGS sequence"/>
</dbReference>
<dbReference type="PANTHER" id="PTHR10003">
    <property type="entry name" value="SUPEROXIDE DISMUTASE CU-ZN -RELATED"/>
    <property type="match status" value="1"/>
</dbReference>
<keyword evidence="5" id="KW-1185">Reference proteome</keyword>
<evidence type="ECO:0000313" key="5">
    <source>
        <dbReference type="Proteomes" id="UP000048908"/>
    </source>
</evidence>
<gene>
    <name evidence="4" type="primary">yojM</name>
    <name evidence="4" type="ORF">JAN5088_00604</name>
</gene>
<organism evidence="4 5">
    <name type="scientific">Jannaschia rubra</name>
    <dbReference type="NCBI Taxonomy" id="282197"/>
    <lineage>
        <taxon>Bacteria</taxon>
        <taxon>Pseudomonadati</taxon>
        <taxon>Pseudomonadota</taxon>
        <taxon>Alphaproteobacteria</taxon>
        <taxon>Rhodobacterales</taxon>
        <taxon>Roseobacteraceae</taxon>
        <taxon>Jannaschia</taxon>
    </lineage>
</organism>
<evidence type="ECO:0000313" key="4">
    <source>
        <dbReference type="EMBL" id="CTQ31845.1"/>
    </source>
</evidence>
<reference evidence="4 5" key="1">
    <citation type="submission" date="2015-07" db="EMBL/GenBank/DDBJ databases">
        <authorList>
            <person name="Noorani M."/>
        </authorList>
    </citation>
    <scope>NUCLEOTIDE SEQUENCE [LARGE SCALE GENOMIC DNA]</scope>
    <source>
        <strain evidence="4 5">CECT 5088</strain>
    </source>
</reference>
<dbReference type="OrthoDB" id="5431326at2"/>
<dbReference type="STRING" id="282197.SAMN04488517_10619"/>